<evidence type="ECO:0000313" key="1">
    <source>
        <dbReference type="EMBL" id="DAD34899.1"/>
    </source>
</evidence>
<dbReference type="EMBL" id="DUZY01000004">
    <property type="protein sequence ID" value="DAD34899.1"/>
    <property type="molecule type" value="Genomic_DNA"/>
</dbReference>
<dbReference type="AlphaFoldDB" id="A0A822YU12"/>
<proteinExistence type="predicted"/>
<sequence>MNPTATACPDIAAIKGIGRESKLSRRPCAEAGGGRRWISFSTSPLCHFPLSLPNYLWVETSAGFLFQHCPNISCADLDGSPLPMAMDEVERRETLAGFLFQRPMSPHRHRFPLYCNPIGLVAMAPLLLCRRVHGLVHLPTLQLRRRRIQWCGRGK</sequence>
<protein>
    <submittedName>
        <fullName evidence="1">Uncharacterized protein</fullName>
    </submittedName>
</protein>
<organism evidence="1 2">
    <name type="scientific">Nelumbo nucifera</name>
    <name type="common">Sacred lotus</name>
    <dbReference type="NCBI Taxonomy" id="4432"/>
    <lineage>
        <taxon>Eukaryota</taxon>
        <taxon>Viridiplantae</taxon>
        <taxon>Streptophyta</taxon>
        <taxon>Embryophyta</taxon>
        <taxon>Tracheophyta</taxon>
        <taxon>Spermatophyta</taxon>
        <taxon>Magnoliopsida</taxon>
        <taxon>Proteales</taxon>
        <taxon>Nelumbonaceae</taxon>
        <taxon>Nelumbo</taxon>
    </lineage>
</organism>
<dbReference type="Proteomes" id="UP000607653">
    <property type="component" value="Unassembled WGS sequence"/>
</dbReference>
<gene>
    <name evidence="1" type="ORF">HUJ06_005539</name>
</gene>
<accession>A0A822YU12</accession>
<evidence type="ECO:0000313" key="2">
    <source>
        <dbReference type="Proteomes" id="UP000607653"/>
    </source>
</evidence>
<reference evidence="1 2" key="1">
    <citation type="journal article" date="2020" name="Mol. Biol. Evol.">
        <title>Distinct Expression and Methylation Patterns for Genes with Different Fates following a Single Whole-Genome Duplication in Flowering Plants.</title>
        <authorList>
            <person name="Shi T."/>
            <person name="Rahmani R.S."/>
            <person name="Gugger P.F."/>
            <person name="Wang M."/>
            <person name="Li H."/>
            <person name="Zhang Y."/>
            <person name="Li Z."/>
            <person name="Wang Q."/>
            <person name="Van de Peer Y."/>
            <person name="Marchal K."/>
            <person name="Chen J."/>
        </authorList>
    </citation>
    <scope>NUCLEOTIDE SEQUENCE [LARGE SCALE GENOMIC DNA]</scope>
    <source>
        <tissue evidence="1">Leaf</tissue>
    </source>
</reference>
<name>A0A822YU12_NELNU</name>
<comment type="caution">
    <text evidence="1">The sequence shown here is derived from an EMBL/GenBank/DDBJ whole genome shotgun (WGS) entry which is preliminary data.</text>
</comment>
<keyword evidence="2" id="KW-1185">Reference proteome</keyword>